<dbReference type="Pfam" id="PF05437">
    <property type="entry name" value="AzlD"/>
    <property type="match status" value="1"/>
</dbReference>
<dbReference type="PIRSF" id="PIRSF003203">
    <property type="entry name" value="AzlD"/>
    <property type="match status" value="1"/>
</dbReference>
<organism evidence="2 3">
    <name type="scientific">Streptomyces monashensis</name>
    <dbReference type="NCBI Taxonomy" id="1678012"/>
    <lineage>
        <taxon>Bacteria</taxon>
        <taxon>Bacillati</taxon>
        <taxon>Actinomycetota</taxon>
        <taxon>Actinomycetes</taxon>
        <taxon>Kitasatosporales</taxon>
        <taxon>Streptomycetaceae</taxon>
        <taxon>Streptomyces</taxon>
    </lineage>
</organism>
<feature type="transmembrane region" description="Helical" evidence="1">
    <location>
        <begin position="39"/>
        <end position="59"/>
    </location>
</feature>
<evidence type="ECO:0000313" key="3">
    <source>
        <dbReference type="Proteomes" id="UP000179642"/>
    </source>
</evidence>
<dbReference type="OrthoDB" id="5324916at2"/>
<proteinExistence type="predicted"/>
<evidence type="ECO:0000256" key="1">
    <source>
        <dbReference type="SAM" id="Phobius"/>
    </source>
</evidence>
<keyword evidence="1" id="KW-0472">Membrane</keyword>
<protein>
    <submittedName>
        <fullName evidence="2">Branched-chain amino acid ABC transporter</fullName>
    </submittedName>
</protein>
<sequence length="109" mass="11476">MPDTPYLVAAVLVSAAVTWGLRALPFAALGRLRASRTVGYLQSRMPAGIMVILVVYCLRDLPVTRTAVLAPLAALAVTVGVHLWRRNAPLSILAGTAVDVALASTVFAH</sequence>
<dbReference type="EMBL" id="MLYO01000040">
    <property type="protein sequence ID" value="OIK02765.1"/>
    <property type="molecule type" value="Genomic_DNA"/>
</dbReference>
<keyword evidence="3" id="KW-1185">Reference proteome</keyword>
<feature type="transmembrane region" description="Helical" evidence="1">
    <location>
        <begin position="66"/>
        <end position="84"/>
    </location>
</feature>
<keyword evidence="1" id="KW-1133">Transmembrane helix</keyword>
<evidence type="ECO:0000313" key="2">
    <source>
        <dbReference type="EMBL" id="OIK02765.1"/>
    </source>
</evidence>
<keyword evidence="1" id="KW-0812">Transmembrane</keyword>
<dbReference type="RefSeq" id="WP_071383080.1">
    <property type="nucleotide sequence ID" value="NZ_MLYO01000040.1"/>
</dbReference>
<gene>
    <name evidence="2" type="ORF">BIV23_24420</name>
</gene>
<dbReference type="InterPro" id="IPR008407">
    <property type="entry name" value="Brnchd-chn_aa_trnsp_AzlD"/>
</dbReference>
<dbReference type="Proteomes" id="UP000179642">
    <property type="component" value="Unassembled WGS sequence"/>
</dbReference>
<dbReference type="AlphaFoldDB" id="A0A1S2QBR1"/>
<name>A0A1S2QBR1_9ACTN</name>
<accession>A0A1S2QBR1</accession>
<reference evidence="2 3" key="1">
    <citation type="submission" date="2016-10" db="EMBL/GenBank/DDBJ databases">
        <title>Genome sequence of Streptomyces sp. MUSC 1.</title>
        <authorList>
            <person name="Lee L.-H."/>
            <person name="Ser H.-L."/>
            <person name="Law J.W.-F."/>
        </authorList>
    </citation>
    <scope>NUCLEOTIDE SEQUENCE [LARGE SCALE GENOMIC DNA]</scope>
    <source>
        <strain evidence="2 3">MUSC 1</strain>
    </source>
</reference>
<comment type="caution">
    <text evidence="2">The sequence shown here is derived from an EMBL/GenBank/DDBJ whole genome shotgun (WGS) entry which is preliminary data.</text>
</comment>